<sequence>MDFDLTPTTFHRFAQLPPEIRLHVWSLALSGPRTLTVACQRGVNREARAEALRVYGARFRTEHAPTCIYVAFDRDVLRLTEDVLPYVGPEERARVESMIVEVADTGYFGHFYLETLQRMPRLRDLVLILTDMPMDPRRGSGQRYLDTLRAEFREAIESRPQWTCPHVKLLARDGKEEMGVITGQSENDK</sequence>
<keyword evidence="3" id="KW-1185">Reference proteome</keyword>
<evidence type="ECO:0000313" key="3">
    <source>
        <dbReference type="Proteomes" id="UP000234275"/>
    </source>
</evidence>
<dbReference type="RefSeq" id="XP_024698749.1">
    <property type="nucleotide sequence ID" value="XM_024853865.1"/>
</dbReference>
<dbReference type="OrthoDB" id="3473305at2759"/>
<dbReference type="InterPro" id="IPR045518">
    <property type="entry name" value="2EXR"/>
</dbReference>
<feature type="domain" description="2EXR" evidence="1">
    <location>
        <begin position="10"/>
        <end position="77"/>
    </location>
</feature>
<evidence type="ECO:0000259" key="1">
    <source>
        <dbReference type="Pfam" id="PF20150"/>
    </source>
</evidence>
<protein>
    <recommendedName>
        <fullName evidence="1">2EXR domain-containing protein</fullName>
    </recommendedName>
</protein>
<gene>
    <name evidence="2" type="ORF">P170DRAFT_481393</name>
</gene>
<evidence type="ECO:0000313" key="2">
    <source>
        <dbReference type="EMBL" id="PLB43447.1"/>
    </source>
</evidence>
<dbReference type="GeneID" id="36561563"/>
<dbReference type="Pfam" id="PF20150">
    <property type="entry name" value="2EXR"/>
    <property type="match status" value="1"/>
</dbReference>
<reference evidence="2 3" key="1">
    <citation type="submission" date="2016-12" db="EMBL/GenBank/DDBJ databases">
        <title>The genomes of Aspergillus section Nigri reveals drivers in fungal speciation.</title>
        <authorList>
            <consortium name="DOE Joint Genome Institute"/>
            <person name="Vesth T.C."/>
            <person name="Nybo J."/>
            <person name="Theobald S."/>
            <person name="Brandl J."/>
            <person name="Frisvad J.C."/>
            <person name="Nielsen K.F."/>
            <person name="Lyhne E.K."/>
            <person name="Kogle M.E."/>
            <person name="Kuo A."/>
            <person name="Riley R."/>
            <person name="Clum A."/>
            <person name="Nolan M."/>
            <person name="Lipzen A."/>
            <person name="Salamov A."/>
            <person name="Henrissat B."/>
            <person name="Wiebenga A."/>
            <person name="De Vries R.P."/>
            <person name="Grigoriev I.V."/>
            <person name="Mortensen U.H."/>
            <person name="Andersen M.R."/>
            <person name="Baker S.E."/>
        </authorList>
    </citation>
    <scope>NUCLEOTIDE SEQUENCE [LARGE SCALE GENOMIC DNA]</scope>
    <source>
        <strain evidence="2 3">IBT 23096</strain>
    </source>
</reference>
<dbReference type="Proteomes" id="UP000234275">
    <property type="component" value="Unassembled WGS sequence"/>
</dbReference>
<dbReference type="EMBL" id="MSFO01000011">
    <property type="protein sequence ID" value="PLB43447.1"/>
    <property type="molecule type" value="Genomic_DNA"/>
</dbReference>
<dbReference type="PANTHER" id="PTHR35910">
    <property type="entry name" value="2EXR DOMAIN-CONTAINING PROTEIN"/>
    <property type="match status" value="1"/>
</dbReference>
<organism evidence="2 3">
    <name type="scientific">Aspergillus steynii IBT 23096</name>
    <dbReference type="NCBI Taxonomy" id="1392250"/>
    <lineage>
        <taxon>Eukaryota</taxon>
        <taxon>Fungi</taxon>
        <taxon>Dikarya</taxon>
        <taxon>Ascomycota</taxon>
        <taxon>Pezizomycotina</taxon>
        <taxon>Eurotiomycetes</taxon>
        <taxon>Eurotiomycetidae</taxon>
        <taxon>Eurotiales</taxon>
        <taxon>Aspergillaceae</taxon>
        <taxon>Aspergillus</taxon>
        <taxon>Aspergillus subgen. Circumdati</taxon>
    </lineage>
</organism>
<proteinExistence type="predicted"/>
<comment type="caution">
    <text evidence="2">The sequence shown here is derived from an EMBL/GenBank/DDBJ whole genome shotgun (WGS) entry which is preliminary data.</text>
</comment>
<dbReference type="AlphaFoldDB" id="A0A2I2FS54"/>
<name>A0A2I2FS54_9EURO</name>
<accession>A0A2I2FS54</accession>
<dbReference type="VEuPathDB" id="FungiDB:P170DRAFT_481393"/>
<dbReference type="PANTHER" id="PTHR35910:SF1">
    <property type="entry name" value="2EXR DOMAIN-CONTAINING PROTEIN"/>
    <property type="match status" value="1"/>
</dbReference>